<feature type="domain" description="Amidohydrolase-related" evidence="1">
    <location>
        <begin position="31"/>
        <end position="303"/>
    </location>
</feature>
<name>A0ABW0KQX8_9BACT</name>
<dbReference type="Gene3D" id="3.20.20.140">
    <property type="entry name" value="Metal-dependent hydrolases"/>
    <property type="match status" value="1"/>
</dbReference>
<proteinExistence type="predicted"/>
<dbReference type="Pfam" id="PF04909">
    <property type="entry name" value="Amidohydro_2"/>
    <property type="match status" value="1"/>
</dbReference>
<evidence type="ECO:0000259" key="1">
    <source>
        <dbReference type="Pfam" id="PF04909"/>
    </source>
</evidence>
<dbReference type="InterPro" id="IPR052358">
    <property type="entry name" value="Aro_Compnd_Degr_Hydrolases"/>
</dbReference>
<reference evidence="3" key="1">
    <citation type="journal article" date="2019" name="Int. J. Syst. Evol. Microbiol.">
        <title>The Global Catalogue of Microorganisms (GCM) 10K type strain sequencing project: providing services to taxonomists for standard genome sequencing and annotation.</title>
        <authorList>
            <consortium name="The Broad Institute Genomics Platform"/>
            <consortium name="The Broad Institute Genome Sequencing Center for Infectious Disease"/>
            <person name="Wu L."/>
            <person name="Ma J."/>
        </authorList>
    </citation>
    <scope>NUCLEOTIDE SEQUENCE [LARGE SCALE GENOMIC DNA]</scope>
    <source>
        <strain evidence="3">CGMCC 4.1469</strain>
    </source>
</reference>
<evidence type="ECO:0000313" key="2">
    <source>
        <dbReference type="EMBL" id="MFC5455863.1"/>
    </source>
</evidence>
<dbReference type="EMBL" id="JBHSMQ010000004">
    <property type="protein sequence ID" value="MFC5455863.1"/>
    <property type="molecule type" value="Genomic_DNA"/>
</dbReference>
<dbReference type="Proteomes" id="UP001596052">
    <property type="component" value="Unassembled WGS sequence"/>
</dbReference>
<gene>
    <name evidence="2" type="ORF">ACFQDI_13445</name>
</gene>
<keyword evidence="3" id="KW-1185">Reference proteome</keyword>
<dbReference type="RefSeq" id="WP_377167363.1">
    <property type="nucleotide sequence ID" value="NZ_JBHSMQ010000004.1"/>
</dbReference>
<dbReference type="InterPro" id="IPR006680">
    <property type="entry name" value="Amidohydro-rel"/>
</dbReference>
<sequence>MNTTRRSFLATSTAALTGCSLLPGHSRGDWIDAHVHVWTPDVQKYPLARGFAVSDMQPPSFTPEQLFAHCRPEGVRRIVLIQMSYYQTDNSYMLDMMRAHPGVFSGVAIVDETAEGVAETMRGLVKQGVRGFRIYPGKVKNLSAWLGSPGMATLWKTAAELKVNVCPLINPDTLPLLDKMCEWYPDTGVVVDHFARLGMASPAKPEEVKNLLRLARHAKTHVKASAFYALGAKKAPYTDMGPLVRQVRDAFGPQRVMWASDCPFQVEHGHNYRNAIAIIRDRLDFLTEQDKAWMLRGTAEKVFFSAAAV</sequence>
<protein>
    <submittedName>
        <fullName evidence="2">Amidohydrolase family protein</fullName>
    </submittedName>
</protein>
<dbReference type="PANTHER" id="PTHR35563:SF2">
    <property type="entry name" value="BARREL METAL-DEPENDENT HYDROLASE, PUTATIVE (AFU_ORTHOLOGUE AFUA_1G16240)-RELATED"/>
    <property type="match status" value="1"/>
</dbReference>
<comment type="caution">
    <text evidence="2">The sequence shown here is derived from an EMBL/GenBank/DDBJ whole genome shotgun (WGS) entry which is preliminary data.</text>
</comment>
<dbReference type="InterPro" id="IPR032466">
    <property type="entry name" value="Metal_Hydrolase"/>
</dbReference>
<organism evidence="2 3">
    <name type="scientific">Prosthecobacter fluviatilis</name>
    <dbReference type="NCBI Taxonomy" id="445931"/>
    <lineage>
        <taxon>Bacteria</taxon>
        <taxon>Pseudomonadati</taxon>
        <taxon>Verrucomicrobiota</taxon>
        <taxon>Verrucomicrobiia</taxon>
        <taxon>Verrucomicrobiales</taxon>
        <taxon>Verrucomicrobiaceae</taxon>
        <taxon>Prosthecobacter</taxon>
    </lineage>
</organism>
<dbReference type="PANTHER" id="PTHR35563">
    <property type="entry name" value="BARREL METAL-DEPENDENT HYDROLASE, PUTATIVE (AFU_ORTHOLOGUE AFUA_1G16240)-RELATED"/>
    <property type="match status" value="1"/>
</dbReference>
<evidence type="ECO:0000313" key="3">
    <source>
        <dbReference type="Proteomes" id="UP001596052"/>
    </source>
</evidence>
<accession>A0ABW0KQX8</accession>
<dbReference type="PROSITE" id="PS51257">
    <property type="entry name" value="PROKAR_LIPOPROTEIN"/>
    <property type="match status" value="1"/>
</dbReference>
<dbReference type="SUPFAM" id="SSF51556">
    <property type="entry name" value="Metallo-dependent hydrolases"/>
    <property type="match status" value="1"/>
</dbReference>